<organism evidence="8 9">
    <name type="scientific">Ophiocordyceps polyrhachis-furcata BCC 54312</name>
    <dbReference type="NCBI Taxonomy" id="1330021"/>
    <lineage>
        <taxon>Eukaryota</taxon>
        <taxon>Fungi</taxon>
        <taxon>Dikarya</taxon>
        <taxon>Ascomycota</taxon>
        <taxon>Pezizomycotina</taxon>
        <taxon>Sordariomycetes</taxon>
        <taxon>Hypocreomycetidae</taxon>
        <taxon>Hypocreales</taxon>
        <taxon>Ophiocordycipitaceae</taxon>
        <taxon>Ophiocordyceps</taxon>
    </lineage>
</organism>
<evidence type="ECO:0000313" key="8">
    <source>
        <dbReference type="EMBL" id="RCI16788.1"/>
    </source>
</evidence>
<feature type="site" description="Important for catalytic activity, responsible for pKa modulation of the active site Glu and correct orientation of both the proton donor and substrate" evidence="5">
    <location>
        <position position="163"/>
    </location>
</feature>
<feature type="signal peptide" evidence="7">
    <location>
        <begin position="1"/>
        <end position="22"/>
    </location>
</feature>
<dbReference type="Proteomes" id="UP000253664">
    <property type="component" value="Unassembled WGS sequence"/>
</dbReference>
<dbReference type="GO" id="GO:0005975">
    <property type="term" value="P:carbohydrate metabolic process"/>
    <property type="evidence" value="ECO:0007669"/>
    <property type="project" value="InterPro"/>
</dbReference>
<dbReference type="OrthoDB" id="3879658at2759"/>
<dbReference type="PANTHER" id="PTHR42812:SF5">
    <property type="entry name" value="ENDO-ARABINASE"/>
    <property type="match status" value="1"/>
</dbReference>
<dbReference type="InterPro" id="IPR006710">
    <property type="entry name" value="Glyco_hydro_43"/>
</dbReference>
<keyword evidence="9" id="KW-1185">Reference proteome</keyword>
<evidence type="ECO:0000256" key="6">
    <source>
        <dbReference type="RuleBase" id="RU361187"/>
    </source>
</evidence>
<comment type="similarity">
    <text evidence="1 6">Belongs to the glycosyl hydrolase 43 family.</text>
</comment>
<comment type="caution">
    <text evidence="8">The sequence shown here is derived from an EMBL/GenBank/DDBJ whole genome shotgun (WGS) entry which is preliminary data.</text>
</comment>
<keyword evidence="3 6" id="KW-0326">Glycosidase</keyword>
<evidence type="ECO:0000313" key="9">
    <source>
        <dbReference type="Proteomes" id="UP000253664"/>
    </source>
</evidence>
<dbReference type="InterPro" id="IPR051795">
    <property type="entry name" value="Glycosyl_Hydrlase_43"/>
</dbReference>
<dbReference type="STRING" id="1330021.A0A367LQT7"/>
<reference evidence="8 9" key="1">
    <citation type="journal article" date="2015" name="BMC Genomics">
        <title>Insights from the genome of Ophiocordyceps polyrhachis-furcata to pathogenicity and host specificity in insect fungi.</title>
        <authorList>
            <person name="Wichadakul D."/>
            <person name="Kobmoo N."/>
            <person name="Ingsriswang S."/>
            <person name="Tangphatsornruang S."/>
            <person name="Chantasingh D."/>
            <person name="Luangsa-ard J.J."/>
            <person name="Eurwilaichitr L."/>
        </authorList>
    </citation>
    <scope>NUCLEOTIDE SEQUENCE [LARGE SCALE GENOMIC DNA]</scope>
    <source>
        <strain evidence="8 9">BCC 54312</strain>
    </source>
</reference>
<feature type="active site" description="Proton donor" evidence="4">
    <location>
        <position position="234"/>
    </location>
</feature>
<accession>A0A367LQT7</accession>
<feature type="chain" id="PRO_5016628246" evidence="7">
    <location>
        <begin position="23"/>
        <end position="337"/>
    </location>
</feature>
<sequence>MLIEFGAAVVVTLGGLSTLAGAAAVHRRQVPAKPYKPAIAKDFPDPSVIKGNDGMYYAFGTVGGDPLVQVQAARASSPLGPWERLLNSTVLPYSGPAFTGLNTWAPDVQKMDDGSYVLYYSGQSINSPNHHCVGVATSLNVLGPYKPRDEPFACDLSWGGQIDASGFRDPANGRRYVVYKHDGNSLGRGGQCNNGVDPRKRTPIMLQEVGDNGIDKVGWPINLLDRQAQEPLVEAPYLYRSKDGTYVLFFSSGCFTDPSYNVHYATASNVRGPYNRSPHPLLVSGDSRKLVAPGGASVMAGGQEGDTIAFHANCDTGRCMYIKRFRFRENIVRLLTG</sequence>
<dbReference type="CDD" id="cd08999">
    <property type="entry name" value="GH43_ABN-like"/>
    <property type="match status" value="1"/>
</dbReference>
<dbReference type="GO" id="GO:0004553">
    <property type="term" value="F:hydrolase activity, hydrolyzing O-glycosyl compounds"/>
    <property type="evidence" value="ECO:0007669"/>
    <property type="project" value="InterPro"/>
</dbReference>
<evidence type="ECO:0000256" key="7">
    <source>
        <dbReference type="SAM" id="SignalP"/>
    </source>
</evidence>
<evidence type="ECO:0000256" key="1">
    <source>
        <dbReference type="ARBA" id="ARBA00009865"/>
    </source>
</evidence>
<evidence type="ECO:0000256" key="4">
    <source>
        <dbReference type="PIRSR" id="PIRSR606710-1"/>
    </source>
</evidence>
<dbReference type="Gene3D" id="2.115.10.20">
    <property type="entry name" value="Glycosyl hydrolase domain, family 43"/>
    <property type="match status" value="1"/>
</dbReference>
<evidence type="ECO:0000256" key="5">
    <source>
        <dbReference type="PIRSR" id="PIRSR606710-2"/>
    </source>
</evidence>
<dbReference type="InterPro" id="IPR023296">
    <property type="entry name" value="Glyco_hydro_beta-prop_sf"/>
</dbReference>
<gene>
    <name evidence="8" type="ORF">L249_2534</name>
</gene>
<evidence type="ECO:0000256" key="3">
    <source>
        <dbReference type="ARBA" id="ARBA00023295"/>
    </source>
</evidence>
<protein>
    <submittedName>
        <fullName evidence="8">Uncharacterized protein</fullName>
    </submittedName>
</protein>
<keyword evidence="7" id="KW-0732">Signal</keyword>
<name>A0A367LQT7_9HYPO</name>
<feature type="active site" description="Proton acceptor" evidence="4">
    <location>
        <position position="45"/>
    </location>
</feature>
<dbReference type="PANTHER" id="PTHR42812">
    <property type="entry name" value="BETA-XYLOSIDASE"/>
    <property type="match status" value="1"/>
</dbReference>
<proteinExistence type="inferred from homology"/>
<dbReference type="AlphaFoldDB" id="A0A367LQT7"/>
<dbReference type="SUPFAM" id="SSF75005">
    <property type="entry name" value="Arabinanase/levansucrase/invertase"/>
    <property type="match status" value="1"/>
</dbReference>
<evidence type="ECO:0000256" key="2">
    <source>
        <dbReference type="ARBA" id="ARBA00022801"/>
    </source>
</evidence>
<dbReference type="EMBL" id="LKCN02000001">
    <property type="protein sequence ID" value="RCI16788.1"/>
    <property type="molecule type" value="Genomic_DNA"/>
</dbReference>
<dbReference type="Pfam" id="PF04616">
    <property type="entry name" value="Glyco_hydro_43"/>
    <property type="match status" value="1"/>
</dbReference>
<keyword evidence="2 6" id="KW-0378">Hydrolase</keyword>